<evidence type="ECO:0000313" key="5">
    <source>
        <dbReference type="EMBL" id="ALG82493.1"/>
    </source>
</evidence>
<keyword evidence="2" id="KW-0472">Membrane</keyword>
<feature type="region of interest" description="Disordered" evidence="1">
    <location>
        <begin position="62"/>
        <end position="86"/>
    </location>
</feature>
<protein>
    <recommendedName>
        <fullName evidence="3">DUF7577 domain-containing protein</fullName>
    </recommendedName>
</protein>
<keyword evidence="7" id="KW-1185">Reference proteome</keyword>
<dbReference type="KEGG" id="hsu:HLASF_1622"/>
<reference evidence="5 6" key="3">
    <citation type="journal article" date="2016" name="Stand. Genomic Sci.">
        <title>Complete genome sequence of 'Halanaeroarchaeum sulfurireducens' M27-SA2, a sulfur-reducing and acetate-oxidizing haloarchaeon from the deep-sea hypersaline anoxic lake Medee.</title>
        <authorList>
            <person name="Messina E."/>
            <person name="Sorokin D.Y."/>
            <person name="Kublanov I.V."/>
            <person name="Toshchakov S."/>
            <person name="Lopatina A."/>
            <person name="Arcadi E."/>
            <person name="Smedile F."/>
            <person name="La Spada G."/>
            <person name="La Cono V."/>
            <person name="Yakimov M.M."/>
        </authorList>
    </citation>
    <scope>NUCLEOTIDE SEQUENCE [LARGE SCALE GENOMIC DNA]</scope>
    <source>
        <strain evidence="5 6">M27-SA2</strain>
    </source>
</reference>
<evidence type="ECO:0000256" key="2">
    <source>
        <dbReference type="SAM" id="Phobius"/>
    </source>
</evidence>
<evidence type="ECO:0000313" key="6">
    <source>
        <dbReference type="Proteomes" id="UP000060390"/>
    </source>
</evidence>
<feature type="transmembrane region" description="Helical" evidence="2">
    <location>
        <begin position="35"/>
        <end position="57"/>
    </location>
</feature>
<dbReference type="AlphaFoldDB" id="A0A0F7PES1"/>
<keyword evidence="2" id="KW-1133">Transmembrane helix</keyword>
<evidence type="ECO:0000313" key="4">
    <source>
        <dbReference type="EMBL" id="AKH98099.1"/>
    </source>
</evidence>
<evidence type="ECO:0000313" key="7">
    <source>
        <dbReference type="Proteomes" id="UP000069906"/>
    </source>
</evidence>
<reference evidence="4 7" key="1">
    <citation type="journal article" date="2015" name="ISME J.">
        <title>Elemental sulfur and acetate can support life of a novel strictly anaerobic haloarchaeon.</title>
        <authorList>
            <person name="Sorokin D.Y."/>
            <person name="Kublanov I.V."/>
            <person name="Gavrilov S.N."/>
            <person name="Rojo D."/>
            <person name="Roman P."/>
            <person name="Golyshin P.N."/>
            <person name="Slepak V.Z."/>
            <person name="Smedile F."/>
            <person name="Ferrer M."/>
            <person name="Messina E."/>
            <person name="La Cono V."/>
            <person name="Yakimov M.M."/>
        </authorList>
    </citation>
    <scope>NUCLEOTIDE SEQUENCE [LARGE SCALE GENOMIC DNA]</scope>
    <source>
        <strain evidence="4 7">HSR2</strain>
    </source>
</reference>
<gene>
    <name evidence="5" type="ORF">HLASA_1609</name>
    <name evidence="4" type="ORF">HLASF_1622</name>
</gene>
<evidence type="ECO:0000256" key="1">
    <source>
        <dbReference type="SAM" id="MobiDB-lite"/>
    </source>
</evidence>
<dbReference type="Pfam" id="PF24463">
    <property type="entry name" value="DUF7577"/>
    <property type="match status" value="1"/>
</dbReference>
<organism evidence="4 7">
    <name type="scientific">Halanaeroarchaeum sulfurireducens</name>
    <dbReference type="NCBI Taxonomy" id="1604004"/>
    <lineage>
        <taxon>Archaea</taxon>
        <taxon>Methanobacteriati</taxon>
        <taxon>Methanobacteriota</taxon>
        <taxon>Stenosarchaea group</taxon>
        <taxon>Halobacteria</taxon>
        <taxon>Halobacteriales</taxon>
        <taxon>Halobacteriaceae</taxon>
        <taxon>Halanaeroarchaeum</taxon>
    </lineage>
</organism>
<dbReference type="HOGENOM" id="CLU_1933185_0_0_2"/>
<keyword evidence="2" id="KW-0812">Transmembrane</keyword>
<accession>A0A0F7PES1</accession>
<dbReference type="KEGG" id="hsf:HLASA_1609"/>
<proteinExistence type="predicted"/>
<dbReference type="Proteomes" id="UP000060390">
    <property type="component" value="Chromosome"/>
</dbReference>
<dbReference type="EMBL" id="CP008874">
    <property type="protein sequence ID" value="AKH98099.1"/>
    <property type="molecule type" value="Genomic_DNA"/>
</dbReference>
<dbReference type="Proteomes" id="UP000069906">
    <property type="component" value="Chromosome"/>
</dbReference>
<sequence length="130" mass="14295">MAKKFVSPDDTAVVFGATKQSTFSSYHLYSITQGWVYALIAIAIGHAIATVGLYVWLSNDDTGTPRADRRNGESGSTSARPEQRKDVVICPNCETPNEPGYRYCRQCVSPIGSDRRQNSATDGPDSFWIK</sequence>
<dbReference type="InterPro" id="IPR055999">
    <property type="entry name" value="DUF7577"/>
</dbReference>
<name>A0A0F7PES1_9EURY</name>
<evidence type="ECO:0000259" key="3">
    <source>
        <dbReference type="Pfam" id="PF24463"/>
    </source>
</evidence>
<reference evidence="6" key="2">
    <citation type="submission" date="2015-05" db="EMBL/GenBank/DDBJ databases">
        <title>Complete genome sequence of Halanaeroarchaeum sulfurireducens type strain M27-SA2, a sulfate-reducer haloarchaeon from marine anoxic lake Medee.</title>
        <authorList>
            <person name="Messina E."/>
            <person name="Kublanov I.V."/>
            <person name="Toshchakov S."/>
            <person name="Arcadi E."/>
            <person name="La Spada G."/>
            <person name="La Cono V."/>
            <person name="Yakimov M.M."/>
        </authorList>
    </citation>
    <scope>NUCLEOTIDE SEQUENCE [LARGE SCALE GENOMIC DNA]</scope>
    <source>
        <strain evidence="6">M27-SA2</strain>
    </source>
</reference>
<dbReference type="STRING" id="1604004.HLASA_1609"/>
<feature type="domain" description="DUF7577" evidence="3">
    <location>
        <begin position="86"/>
        <end position="111"/>
    </location>
</feature>
<dbReference type="EMBL" id="CP011564">
    <property type="protein sequence ID" value="ALG82493.1"/>
    <property type="molecule type" value="Genomic_DNA"/>
</dbReference>